<dbReference type="InterPro" id="IPR049802">
    <property type="entry name" value="RhsC-like_FIX"/>
</dbReference>
<gene>
    <name evidence="2" type="ORF">ACFOPH_03805</name>
</gene>
<evidence type="ECO:0000313" key="2">
    <source>
        <dbReference type="EMBL" id="MFC3457367.1"/>
    </source>
</evidence>
<sequence>MTDEFENALAWFRSAPAAWIDSGKKNLAAGAEWIWEVLQGDFNDNASTAQVVTGTVISMIPFVDQICDVRDVVANCKKIDEEPDTPWHWISLSLTLIGLLPLVGSLLKGCLKVAFASMRKAGAVSGVTPRLSLAVDDAVIQLNRFLARPEVVAALKALKWDNPYKTLAKELRSLAGKLSASKLATAFADAAKAAQSLLGLVEKWGATGLAKKAGALLETVNKVRSGAERKLGQAIRPVQDYLTQLARRLEIDADMAHRAHLNTVNPHAFRKVSEAEEAAAFEKAKPGWVDNTGKLANRPLKDAPVLKPGWTSTVKSPARGRHPLDNAHETFHTMEAIIIPSGTKLYRIVDPTSADNSICWMSEAEFKKLKSKDQWRRRFAVWANWNSNGEFVSYTVPAGKPLHVWEGVTASQRLKDTDYVLEGGARQIVIDPAHLDSSHMSPRQKTGWSYDELGVTNTMVGVPVQRNHWFTKK</sequence>
<reference evidence="3" key="1">
    <citation type="journal article" date="2019" name="Int. J. Syst. Evol. Microbiol.">
        <title>The Global Catalogue of Microorganisms (GCM) 10K type strain sequencing project: providing services to taxonomists for standard genome sequencing and annotation.</title>
        <authorList>
            <consortium name="The Broad Institute Genomics Platform"/>
            <consortium name="The Broad Institute Genome Sequencing Center for Infectious Disease"/>
            <person name="Wu L."/>
            <person name="Ma J."/>
        </authorList>
    </citation>
    <scope>NUCLEOTIDE SEQUENCE [LARGE SCALE GENOMIC DNA]</scope>
    <source>
        <strain evidence="3">CCM 7480</strain>
    </source>
</reference>
<evidence type="ECO:0000313" key="3">
    <source>
        <dbReference type="Proteomes" id="UP001595665"/>
    </source>
</evidence>
<proteinExistence type="predicted"/>
<dbReference type="CDD" id="cd20746">
    <property type="entry name" value="FIX_Ntox15_NUC_DUF4112_RhsA-like"/>
    <property type="match status" value="1"/>
</dbReference>
<keyword evidence="3" id="KW-1185">Reference proteome</keyword>
<organism evidence="2 3">
    <name type="scientific">Massilia haematophila</name>
    <dbReference type="NCBI Taxonomy" id="457923"/>
    <lineage>
        <taxon>Bacteria</taxon>
        <taxon>Pseudomonadati</taxon>
        <taxon>Pseudomonadota</taxon>
        <taxon>Betaproteobacteria</taxon>
        <taxon>Burkholderiales</taxon>
        <taxon>Oxalobacteraceae</taxon>
        <taxon>Telluria group</taxon>
        <taxon>Massilia</taxon>
    </lineage>
</organism>
<feature type="region of interest" description="Disordered" evidence="1">
    <location>
        <begin position="306"/>
        <end position="325"/>
    </location>
</feature>
<accession>A0ABV7PHJ0</accession>
<comment type="caution">
    <text evidence="2">The sequence shown here is derived from an EMBL/GenBank/DDBJ whole genome shotgun (WGS) entry which is preliminary data.</text>
</comment>
<dbReference type="EMBL" id="JBHRVV010000001">
    <property type="protein sequence ID" value="MFC3457367.1"/>
    <property type="molecule type" value="Genomic_DNA"/>
</dbReference>
<dbReference type="RefSeq" id="WP_379733622.1">
    <property type="nucleotide sequence ID" value="NZ_JBHRVV010000001.1"/>
</dbReference>
<name>A0ABV7PHJ0_9BURK</name>
<protein>
    <submittedName>
        <fullName evidence="2">Uncharacterized protein</fullName>
    </submittedName>
</protein>
<dbReference type="Proteomes" id="UP001595665">
    <property type="component" value="Unassembled WGS sequence"/>
</dbReference>
<evidence type="ECO:0000256" key="1">
    <source>
        <dbReference type="SAM" id="MobiDB-lite"/>
    </source>
</evidence>